<dbReference type="KEGG" id="epa:110234550"/>
<protein>
    <submittedName>
        <fullName evidence="3">Uncharacterized protein</fullName>
    </submittedName>
</protein>
<evidence type="ECO:0000313" key="4">
    <source>
        <dbReference type="Proteomes" id="UP000887567"/>
    </source>
</evidence>
<keyword evidence="2" id="KW-0732">Signal</keyword>
<evidence type="ECO:0000256" key="1">
    <source>
        <dbReference type="SAM" id="Phobius"/>
    </source>
</evidence>
<evidence type="ECO:0000256" key="2">
    <source>
        <dbReference type="SAM" id="SignalP"/>
    </source>
</evidence>
<dbReference type="RefSeq" id="XP_020895594.1">
    <property type="nucleotide sequence ID" value="XM_021039935.1"/>
</dbReference>
<feature type="signal peptide" evidence="2">
    <location>
        <begin position="1"/>
        <end position="21"/>
    </location>
</feature>
<keyword evidence="1" id="KW-1133">Transmembrane helix</keyword>
<reference evidence="3" key="1">
    <citation type="submission" date="2022-11" db="UniProtKB">
        <authorList>
            <consortium name="EnsemblMetazoa"/>
        </authorList>
    </citation>
    <scope>IDENTIFICATION</scope>
</reference>
<dbReference type="Proteomes" id="UP000887567">
    <property type="component" value="Unplaced"/>
</dbReference>
<feature type="transmembrane region" description="Helical" evidence="1">
    <location>
        <begin position="588"/>
        <end position="606"/>
    </location>
</feature>
<dbReference type="GeneID" id="110234550"/>
<name>A0A913WXD7_EXADI</name>
<keyword evidence="1" id="KW-0472">Membrane</keyword>
<keyword evidence="4" id="KW-1185">Reference proteome</keyword>
<evidence type="ECO:0000313" key="3">
    <source>
        <dbReference type="EnsemblMetazoa" id="XP_020895594.1"/>
    </source>
</evidence>
<feature type="transmembrane region" description="Helical" evidence="1">
    <location>
        <begin position="240"/>
        <end position="262"/>
    </location>
</feature>
<dbReference type="OrthoDB" id="5970838at2759"/>
<keyword evidence="1" id="KW-0812">Transmembrane</keyword>
<feature type="chain" id="PRO_5037526114" evidence="2">
    <location>
        <begin position="22"/>
        <end position="618"/>
    </location>
</feature>
<dbReference type="EnsemblMetazoa" id="XM_021039935.1">
    <property type="protein sequence ID" value="XP_020895594.1"/>
    <property type="gene ID" value="LOC110234550"/>
</dbReference>
<organism evidence="3 4">
    <name type="scientific">Exaiptasia diaphana</name>
    <name type="common">Tropical sea anemone</name>
    <name type="synonym">Aiptasia pulchella</name>
    <dbReference type="NCBI Taxonomy" id="2652724"/>
    <lineage>
        <taxon>Eukaryota</taxon>
        <taxon>Metazoa</taxon>
        <taxon>Cnidaria</taxon>
        <taxon>Anthozoa</taxon>
        <taxon>Hexacorallia</taxon>
        <taxon>Actiniaria</taxon>
        <taxon>Aiptasiidae</taxon>
        <taxon>Exaiptasia</taxon>
    </lineage>
</organism>
<feature type="transmembrane region" description="Helical" evidence="1">
    <location>
        <begin position="269"/>
        <end position="291"/>
    </location>
</feature>
<dbReference type="AlphaFoldDB" id="A0A913WXD7"/>
<accession>A0A913WXD7</accession>
<sequence>MLRFLVFFWVFSLMLVYEADSRRISLSRGLSRMGSNFLKRNKDASGVLNTAATASSVYVGGTGIWWRSGIIASINQLEQGKKEEAMETLNIAIATLTVFDTTQATVQPIASELIHQLVKHKGQFPETVKGLTNYNKALAERTIAGSADDADDIIDSANSFRKQIGNYFDTEVTAFMKNTQGYDDLVKSLNNAKKWAKAATWLDTLSGPLFDVANVAFCGWQLYNAIWDEDSPPDVRALNIASASLGVASGAVGVVSFVAGALATAGSTLAAFAGPVGALIGCVLGLASIIIDLINSSNPAGTIKEHLETIQALREGSLQYLENDVNLTQAMASKFNRNVGFDTVYQVNQGNLIMAMRTDAYKTIRGADSDSNVAFNIKSTPADEDGYLAMGKKRIFDKSKYANLLWSPEGTVPLGYDFYGKVVKPDGKGVTVFATTAMVAEQFWIRGIHVDTRLENDEAAPDNVIIGELSGLMESASNIRVYTGAGDDLLQVTGVTCNRWTKGGFQAELGSGVNTLSFQGMNPDRKKFPESPSNQDRYKIFAGITYSMHTDWGSLYFKLKESESSNEIKKFGIGEIKDVNVLYGKKTLLYFMVIDITLIRFSLLRWRRLNKGTNITEH</sequence>
<proteinExistence type="predicted"/>